<comment type="function">
    <text evidence="10">Cell wall formation. Catalyzes the transfer of a GlcNAc subunit on undecaprenyl-pyrophosphoryl-MurNAc-pentapeptide (lipid intermediate I) to form undecaprenyl-pyrophosphoryl-MurNAc-(pentapeptide)GlcNAc (lipid intermediate II).</text>
</comment>
<keyword evidence="1 10" id="KW-1003">Cell membrane</keyword>
<evidence type="ECO:0000313" key="13">
    <source>
        <dbReference type="EMBL" id="MDQ0361931.1"/>
    </source>
</evidence>
<dbReference type="PANTHER" id="PTHR21015:SF22">
    <property type="entry name" value="GLYCOSYLTRANSFERASE"/>
    <property type="match status" value="1"/>
</dbReference>
<dbReference type="Gene3D" id="3.40.50.2000">
    <property type="entry name" value="Glycogen Phosphorylase B"/>
    <property type="match status" value="2"/>
</dbReference>
<feature type="binding site" evidence="10">
    <location>
        <position position="121"/>
    </location>
    <ligand>
        <name>UDP-N-acetyl-alpha-D-glucosamine</name>
        <dbReference type="ChEBI" id="CHEBI:57705"/>
    </ligand>
</feature>
<dbReference type="CDD" id="cd03785">
    <property type="entry name" value="GT28_MurG"/>
    <property type="match status" value="1"/>
</dbReference>
<protein>
    <recommendedName>
        <fullName evidence="10">UDP-N-acetylglucosamine--N-acetylmuramyl-(pentapeptide) pyrophosphoryl-undecaprenol N-acetylglucosamine transferase</fullName>
        <ecNumber evidence="10">2.4.1.227</ecNumber>
    </recommendedName>
    <alternativeName>
        <fullName evidence="10">Undecaprenyl-PP-MurNAc-pentapeptide-UDPGlcNAc GlcNAc transferase</fullName>
    </alternativeName>
</protein>
<comment type="catalytic activity">
    <reaction evidence="10">
        <text>di-trans,octa-cis-undecaprenyl diphospho-N-acetyl-alpha-D-muramoyl-L-alanyl-D-glutamyl-meso-2,6-diaminopimeloyl-D-alanyl-D-alanine + UDP-N-acetyl-alpha-D-glucosamine = di-trans,octa-cis-undecaprenyl diphospho-[N-acetyl-alpha-D-glucosaminyl-(1-&gt;4)]-N-acetyl-alpha-D-muramoyl-L-alanyl-D-glutamyl-meso-2,6-diaminopimeloyl-D-alanyl-D-alanine + UDP + H(+)</text>
        <dbReference type="Rhea" id="RHEA:31227"/>
        <dbReference type="ChEBI" id="CHEBI:15378"/>
        <dbReference type="ChEBI" id="CHEBI:57705"/>
        <dbReference type="ChEBI" id="CHEBI:58223"/>
        <dbReference type="ChEBI" id="CHEBI:61387"/>
        <dbReference type="ChEBI" id="CHEBI:61388"/>
        <dbReference type="EC" id="2.4.1.227"/>
    </reaction>
</comment>
<dbReference type="InterPro" id="IPR004276">
    <property type="entry name" value="GlycoTrans_28_N"/>
</dbReference>
<evidence type="ECO:0000256" key="2">
    <source>
        <dbReference type="ARBA" id="ARBA00022618"/>
    </source>
</evidence>
<sequence length="352" mass="38850">MKVLIVTGGTGGHIYPALALADYMKQEGHDIVFVGNDDRMEATIIPEHGYPFFALHTSGFTGSIFNKLKAGIQSLLATRKAKKIIRSEQPEVVIGFGGYVSVPTIMAANKLKVKIVLHEQNSIAGAANRLLAKYADAVVICYENARKDFPDCNVQLLGNPRATYAAQRITDETYFKTFGLPEDKPLVLVVMGSLGSSSVNTIMKDVLREIKDVNFLYVSGKNNYQETYDELSSDHVKVVDYIDQLAIIDKFDLIICRAGATTAAEITASGICSILIPSPYVAHNHQYFNAKSLVDEKSALMIEEKDLNTKTLYDKINMVLSDKNLREEMSENAKEHGFPNACDDIAKLIETL</sequence>
<feature type="binding site" evidence="10">
    <location>
        <begin position="10"/>
        <end position="12"/>
    </location>
    <ligand>
        <name>UDP-N-acetyl-alpha-D-glucosamine</name>
        <dbReference type="ChEBI" id="CHEBI:57705"/>
    </ligand>
</feature>
<evidence type="ECO:0000256" key="5">
    <source>
        <dbReference type="ARBA" id="ARBA00022960"/>
    </source>
</evidence>
<dbReference type="EC" id="2.4.1.227" evidence="10"/>
<keyword evidence="5 10" id="KW-0133">Cell shape</keyword>
<dbReference type="NCBIfam" id="TIGR01133">
    <property type="entry name" value="murG"/>
    <property type="match status" value="1"/>
</dbReference>
<dbReference type="SUPFAM" id="SSF53756">
    <property type="entry name" value="UDP-Glycosyltransferase/glycogen phosphorylase"/>
    <property type="match status" value="1"/>
</dbReference>
<gene>
    <name evidence="10" type="primary">murG</name>
    <name evidence="13" type="ORF">J2S15_002684</name>
</gene>
<keyword evidence="4 10" id="KW-0808">Transferase</keyword>
<evidence type="ECO:0000256" key="3">
    <source>
        <dbReference type="ARBA" id="ARBA00022676"/>
    </source>
</evidence>
<keyword evidence="8 10" id="KW-0131">Cell cycle</keyword>
<dbReference type="GO" id="GO:0016757">
    <property type="term" value="F:glycosyltransferase activity"/>
    <property type="evidence" value="ECO:0007669"/>
    <property type="project" value="UniProtKB-KW"/>
</dbReference>
<evidence type="ECO:0000256" key="6">
    <source>
        <dbReference type="ARBA" id="ARBA00022984"/>
    </source>
</evidence>
<name>A0ABU0E535_9FIRM</name>
<evidence type="ECO:0000256" key="1">
    <source>
        <dbReference type="ARBA" id="ARBA00022475"/>
    </source>
</evidence>
<evidence type="ECO:0000313" key="14">
    <source>
        <dbReference type="Proteomes" id="UP001230220"/>
    </source>
</evidence>
<accession>A0ABU0E535</accession>
<keyword evidence="7 10" id="KW-0472">Membrane</keyword>
<evidence type="ECO:0000259" key="11">
    <source>
        <dbReference type="Pfam" id="PF03033"/>
    </source>
</evidence>
<feature type="binding site" evidence="10">
    <location>
        <position position="193"/>
    </location>
    <ligand>
        <name>UDP-N-acetyl-alpha-D-glucosamine</name>
        <dbReference type="ChEBI" id="CHEBI:57705"/>
    </ligand>
</feature>
<dbReference type="Pfam" id="PF04101">
    <property type="entry name" value="Glyco_tran_28_C"/>
    <property type="match status" value="1"/>
</dbReference>
<dbReference type="EMBL" id="JAUSUR010000005">
    <property type="protein sequence ID" value="MDQ0361931.1"/>
    <property type="molecule type" value="Genomic_DNA"/>
</dbReference>
<comment type="pathway">
    <text evidence="10">Cell wall biogenesis; peptidoglycan biosynthesis.</text>
</comment>
<comment type="caution">
    <text evidence="10">Lacks conserved residue(s) required for the propagation of feature annotation.</text>
</comment>
<feature type="binding site" evidence="10">
    <location>
        <position position="286"/>
    </location>
    <ligand>
        <name>UDP-N-acetyl-alpha-D-glucosamine</name>
        <dbReference type="ChEBI" id="CHEBI:57705"/>
    </ligand>
</feature>
<keyword evidence="3 10" id="KW-0328">Glycosyltransferase</keyword>
<keyword evidence="14" id="KW-1185">Reference proteome</keyword>
<dbReference type="InterPro" id="IPR006009">
    <property type="entry name" value="GlcNAc_MurG"/>
</dbReference>
<feature type="domain" description="Glycosyl transferase family 28 C-terminal" evidence="12">
    <location>
        <begin position="187"/>
        <end position="343"/>
    </location>
</feature>
<evidence type="ECO:0000256" key="4">
    <source>
        <dbReference type="ARBA" id="ARBA00022679"/>
    </source>
</evidence>
<evidence type="ECO:0000256" key="9">
    <source>
        <dbReference type="ARBA" id="ARBA00023316"/>
    </source>
</evidence>
<comment type="similarity">
    <text evidence="10">Belongs to the glycosyltransferase 28 family. MurG subfamily.</text>
</comment>
<keyword evidence="6 10" id="KW-0573">Peptidoglycan synthesis</keyword>
<evidence type="ECO:0000256" key="8">
    <source>
        <dbReference type="ARBA" id="ARBA00023306"/>
    </source>
</evidence>
<dbReference type="InterPro" id="IPR007235">
    <property type="entry name" value="Glyco_trans_28_C"/>
</dbReference>
<reference evidence="13 14" key="1">
    <citation type="submission" date="2023-07" db="EMBL/GenBank/DDBJ databases">
        <title>Genomic Encyclopedia of Type Strains, Phase IV (KMG-IV): sequencing the most valuable type-strain genomes for metagenomic binning, comparative biology and taxonomic classification.</title>
        <authorList>
            <person name="Goeker M."/>
        </authorList>
    </citation>
    <scope>NUCLEOTIDE SEQUENCE [LARGE SCALE GENOMIC DNA]</scope>
    <source>
        <strain evidence="13 14">DSM 16784</strain>
    </source>
</reference>
<comment type="caution">
    <text evidence="13">The sequence shown here is derived from an EMBL/GenBank/DDBJ whole genome shotgun (WGS) entry which is preliminary data.</text>
</comment>
<evidence type="ECO:0000259" key="12">
    <source>
        <dbReference type="Pfam" id="PF04101"/>
    </source>
</evidence>
<keyword evidence="2 10" id="KW-0132">Cell division</keyword>
<comment type="subcellular location">
    <subcellularLocation>
        <location evidence="10">Cell membrane</location>
        <topology evidence="10">Peripheral membrane protein</topology>
        <orientation evidence="10">Cytoplasmic side</orientation>
    </subcellularLocation>
</comment>
<dbReference type="PANTHER" id="PTHR21015">
    <property type="entry name" value="UDP-N-ACETYLGLUCOSAMINE--N-ACETYLMURAMYL-(PENTAPEPTIDE) PYROPHOSPHORYL-UNDECAPRENOL N-ACETYLGLUCOSAMINE TRANSFERASE 1"/>
    <property type="match status" value="1"/>
</dbReference>
<evidence type="ECO:0000256" key="10">
    <source>
        <dbReference type="HAMAP-Rule" id="MF_00033"/>
    </source>
</evidence>
<organism evidence="13 14">
    <name type="scientific">Breznakia pachnodae</name>
    <dbReference type="NCBI Taxonomy" id="265178"/>
    <lineage>
        <taxon>Bacteria</taxon>
        <taxon>Bacillati</taxon>
        <taxon>Bacillota</taxon>
        <taxon>Erysipelotrichia</taxon>
        <taxon>Erysipelotrichales</taxon>
        <taxon>Erysipelotrichaceae</taxon>
        <taxon>Breznakia</taxon>
    </lineage>
</organism>
<feature type="domain" description="Glycosyltransferase family 28 N-terminal" evidence="11">
    <location>
        <begin position="3"/>
        <end position="139"/>
    </location>
</feature>
<feature type="binding site" evidence="10">
    <location>
        <position position="242"/>
    </location>
    <ligand>
        <name>UDP-N-acetyl-alpha-D-glucosamine</name>
        <dbReference type="ChEBI" id="CHEBI:57705"/>
    </ligand>
</feature>
<dbReference type="HAMAP" id="MF_00033">
    <property type="entry name" value="MurG"/>
    <property type="match status" value="1"/>
</dbReference>
<evidence type="ECO:0000256" key="7">
    <source>
        <dbReference type="ARBA" id="ARBA00023136"/>
    </source>
</evidence>
<dbReference type="Proteomes" id="UP001230220">
    <property type="component" value="Unassembled WGS sequence"/>
</dbReference>
<dbReference type="Pfam" id="PF03033">
    <property type="entry name" value="Glyco_transf_28"/>
    <property type="match status" value="1"/>
</dbReference>
<keyword evidence="9 10" id="KW-0961">Cell wall biogenesis/degradation</keyword>
<proteinExistence type="inferred from homology"/>